<keyword evidence="4" id="KW-0297">G-protein coupled receptor</keyword>
<keyword evidence="9" id="KW-0807">Transducer</keyword>
<evidence type="ECO:0000313" key="12">
    <source>
        <dbReference type="Ensembl" id="ENSSFAP00005036255.1"/>
    </source>
</evidence>
<name>A0A672I5F2_SALFA</name>
<evidence type="ECO:0000256" key="3">
    <source>
        <dbReference type="ARBA" id="ARBA00022989"/>
    </source>
</evidence>
<dbReference type="FunFam" id="1.20.1070.10:FF:001030">
    <property type="entry name" value="Relaxin family peptide receptor 3"/>
    <property type="match status" value="1"/>
</dbReference>
<dbReference type="PANTHER" id="PTHR10489:SF937">
    <property type="entry name" value="RELAXIN-3 RECEPTOR 1"/>
    <property type="match status" value="1"/>
</dbReference>
<feature type="transmembrane region" description="Helical" evidence="10">
    <location>
        <begin position="108"/>
        <end position="132"/>
    </location>
</feature>
<keyword evidence="7" id="KW-0675">Receptor</keyword>
<keyword evidence="2 10" id="KW-0812">Transmembrane</keyword>
<dbReference type="PRINTS" id="PR00237">
    <property type="entry name" value="GPCRRHODOPSN"/>
</dbReference>
<feature type="transmembrane region" description="Helical" evidence="10">
    <location>
        <begin position="68"/>
        <end position="88"/>
    </location>
</feature>
<dbReference type="GO" id="GO:0019957">
    <property type="term" value="F:C-C chemokine binding"/>
    <property type="evidence" value="ECO:0007669"/>
    <property type="project" value="TreeGrafter"/>
</dbReference>
<evidence type="ECO:0000256" key="7">
    <source>
        <dbReference type="ARBA" id="ARBA00023170"/>
    </source>
</evidence>
<dbReference type="Proteomes" id="UP000472267">
    <property type="component" value="Chromosome 18"/>
</dbReference>
<evidence type="ECO:0000256" key="1">
    <source>
        <dbReference type="ARBA" id="ARBA00004141"/>
    </source>
</evidence>
<dbReference type="Ensembl" id="ENSSFAT00005037613.1">
    <property type="protein sequence ID" value="ENSSFAP00005036255.1"/>
    <property type="gene ID" value="ENSSFAG00005018320.1"/>
</dbReference>
<dbReference type="GO" id="GO:0007204">
    <property type="term" value="P:positive regulation of cytosolic calcium ion concentration"/>
    <property type="evidence" value="ECO:0007669"/>
    <property type="project" value="TreeGrafter"/>
</dbReference>
<evidence type="ECO:0000256" key="10">
    <source>
        <dbReference type="SAM" id="Phobius"/>
    </source>
</evidence>
<evidence type="ECO:0000256" key="6">
    <source>
        <dbReference type="ARBA" id="ARBA00023157"/>
    </source>
</evidence>
<dbReference type="PRINTS" id="PR00241">
    <property type="entry name" value="ANGIOTENSINR"/>
</dbReference>
<feature type="transmembrane region" description="Helical" evidence="10">
    <location>
        <begin position="282"/>
        <end position="305"/>
    </location>
</feature>
<dbReference type="Gene3D" id="1.20.1070.10">
    <property type="entry name" value="Rhodopsin 7-helix transmembrane proteins"/>
    <property type="match status" value="1"/>
</dbReference>
<dbReference type="AlphaFoldDB" id="A0A672I5F2"/>
<accession>A0A672I5F2</accession>
<sequence>LIFFLNSESSKIFSWKNYQNAQKDALYAPVRVLIAMVYLVVCVLGLVGNLLALFLLHSRRRRHHHSSIDCFVMSLALTDLQFVLTLPFWAVDTVLDFRWPFGRVMCKIVSSVTTMNMYASVFFLTAMSVTRYHSLITSLKMGSPRMATARAKWASLTIWVVSLVATLPHAFYSTTVQLCLVRFSDSDSGHWDPQVLLGLYQTQKVLLGFVVPLIVISVCYLLLLRFILRRHRRRSKVTRSVTIVVLSFFICWLPNQALTLWGVLIKFDLVPFSKAFYNAQAYAFPLTVCLAHANSCLNPVLYCLIRREYRAGLKEVLLRISRALQNILTVVLRGRRVEEAPHGMVTMHKDINM</sequence>
<dbReference type="Pfam" id="PF00001">
    <property type="entry name" value="7tm_1"/>
    <property type="match status" value="1"/>
</dbReference>
<evidence type="ECO:0000313" key="13">
    <source>
        <dbReference type="Proteomes" id="UP000472267"/>
    </source>
</evidence>
<feature type="transmembrane region" description="Helical" evidence="10">
    <location>
        <begin position="240"/>
        <end position="262"/>
    </location>
</feature>
<evidence type="ECO:0000256" key="4">
    <source>
        <dbReference type="ARBA" id="ARBA00023040"/>
    </source>
</evidence>
<evidence type="ECO:0000259" key="11">
    <source>
        <dbReference type="PROSITE" id="PS50262"/>
    </source>
</evidence>
<reference evidence="12" key="1">
    <citation type="submission" date="2019-06" db="EMBL/GenBank/DDBJ databases">
        <authorList>
            <consortium name="Wellcome Sanger Institute Data Sharing"/>
        </authorList>
    </citation>
    <scope>NUCLEOTIDE SEQUENCE [LARGE SCALE GENOMIC DNA]</scope>
</reference>
<feature type="domain" description="G-protein coupled receptors family 1 profile" evidence="11">
    <location>
        <begin position="48"/>
        <end position="302"/>
    </location>
</feature>
<gene>
    <name evidence="12" type="primary">LOC115405930</name>
</gene>
<dbReference type="InterPro" id="IPR050119">
    <property type="entry name" value="CCR1-9-like"/>
</dbReference>
<keyword evidence="6" id="KW-1015">Disulfide bond</keyword>
<feature type="transmembrane region" description="Helical" evidence="10">
    <location>
        <begin position="32"/>
        <end position="56"/>
    </location>
</feature>
<proteinExistence type="predicted"/>
<dbReference type="GO" id="GO:0019722">
    <property type="term" value="P:calcium-mediated signaling"/>
    <property type="evidence" value="ECO:0007669"/>
    <property type="project" value="TreeGrafter"/>
</dbReference>
<organism evidence="12 13">
    <name type="scientific">Salarias fasciatus</name>
    <name type="common">Jewelled blenny</name>
    <name type="synonym">Blennius fasciatus</name>
    <dbReference type="NCBI Taxonomy" id="181472"/>
    <lineage>
        <taxon>Eukaryota</taxon>
        <taxon>Metazoa</taxon>
        <taxon>Chordata</taxon>
        <taxon>Craniata</taxon>
        <taxon>Vertebrata</taxon>
        <taxon>Euteleostomi</taxon>
        <taxon>Actinopterygii</taxon>
        <taxon>Neopterygii</taxon>
        <taxon>Teleostei</taxon>
        <taxon>Neoteleostei</taxon>
        <taxon>Acanthomorphata</taxon>
        <taxon>Ovalentaria</taxon>
        <taxon>Blenniimorphae</taxon>
        <taxon>Blenniiformes</taxon>
        <taxon>Blennioidei</taxon>
        <taxon>Blenniidae</taxon>
        <taxon>Salariinae</taxon>
        <taxon>Salarias</taxon>
    </lineage>
</organism>
<evidence type="ECO:0000256" key="9">
    <source>
        <dbReference type="ARBA" id="ARBA00023224"/>
    </source>
</evidence>
<dbReference type="GO" id="GO:0016493">
    <property type="term" value="F:C-C chemokine receptor activity"/>
    <property type="evidence" value="ECO:0007669"/>
    <property type="project" value="TreeGrafter"/>
</dbReference>
<dbReference type="InterPro" id="IPR017452">
    <property type="entry name" value="GPCR_Rhodpsn_7TM"/>
</dbReference>
<reference evidence="12" key="2">
    <citation type="submission" date="2025-08" db="UniProtKB">
        <authorList>
            <consortium name="Ensembl"/>
        </authorList>
    </citation>
    <scope>IDENTIFICATION</scope>
</reference>
<feature type="transmembrane region" description="Helical" evidence="10">
    <location>
        <begin position="153"/>
        <end position="172"/>
    </location>
</feature>
<evidence type="ECO:0000256" key="2">
    <source>
        <dbReference type="ARBA" id="ARBA00022692"/>
    </source>
</evidence>
<dbReference type="PROSITE" id="PS50262">
    <property type="entry name" value="G_PROTEIN_RECEP_F1_2"/>
    <property type="match status" value="1"/>
</dbReference>
<keyword evidence="13" id="KW-1185">Reference proteome</keyword>
<protein>
    <recommendedName>
        <fullName evidence="11">G-protein coupled receptors family 1 profile domain-containing protein</fullName>
    </recommendedName>
</protein>
<evidence type="ECO:0000256" key="8">
    <source>
        <dbReference type="ARBA" id="ARBA00023180"/>
    </source>
</evidence>
<feature type="transmembrane region" description="Helical" evidence="10">
    <location>
        <begin position="205"/>
        <end position="228"/>
    </location>
</feature>
<dbReference type="PANTHER" id="PTHR10489">
    <property type="entry name" value="CELL ADHESION MOLECULE"/>
    <property type="match status" value="1"/>
</dbReference>
<dbReference type="GO" id="GO:0009897">
    <property type="term" value="C:external side of plasma membrane"/>
    <property type="evidence" value="ECO:0007669"/>
    <property type="project" value="TreeGrafter"/>
</dbReference>
<keyword evidence="5 10" id="KW-0472">Membrane</keyword>
<dbReference type="SUPFAM" id="SSF81321">
    <property type="entry name" value="Family A G protein-coupled receptor-like"/>
    <property type="match status" value="1"/>
</dbReference>
<keyword evidence="8" id="KW-0325">Glycoprotein</keyword>
<comment type="subcellular location">
    <subcellularLocation>
        <location evidence="1">Membrane</location>
        <topology evidence="1">Multi-pass membrane protein</topology>
    </subcellularLocation>
</comment>
<reference evidence="12" key="3">
    <citation type="submission" date="2025-09" db="UniProtKB">
        <authorList>
            <consortium name="Ensembl"/>
        </authorList>
    </citation>
    <scope>IDENTIFICATION</scope>
</reference>
<dbReference type="InterPro" id="IPR000248">
    <property type="entry name" value="ATII_rcpt"/>
</dbReference>
<dbReference type="GO" id="GO:0060326">
    <property type="term" value="P:cell chemotaxis"/>
    <property type="evidence" value="ECO:0007669"/>
    <property type="project" value="TreeGrafter"/>
</dbReference>
<keyword evidence="3 10" id="KW-1133">Transmembrane helix</keyword>
<evidence type="ECO:0000256" key="5">
    <source>
        <dbReference type="ARBA" id="ARBA00023136"/>
    </source>
</evidence>
<dbReference type="GO" id="GO:0006955">
    <property type="term" value="P:immune response"/>
    <property type="evidence" value="ECO:0007669"/>
    <property type="project" value="TreeGrafter"/>
</dbReference>
<dbReference type="InterPro" id="IPR000276">
    <property type="entry name" value="GPCR_Rhodpsn"/>
</dbReference>